<keyword evidence="3 7" id="KW-1133">Transmembrane helix</keyword>
<evidence type="ECO:0000256" key="3">
    <source>
        <dbReference type="ARBA" id="ARBA00022989"/>
    </source>
</evidence>
<organism evidence="9 10">
    <name type="scientific">Blastomyces parvus</name>
    <dbReference type="NCBI Taxonomy" id="2060905"/>
    <lineage>
        <taxon>Eukaryota</taxon>
        <taxon>Fungi</taxon>
        <taxon>Dikarya</taxon>
        <taxon>Ascomycota</taxon>
        <taxon>Pezizomycotina</taxon>
        <taxon>Eurotiomycetes</taxon>
        <taxon>Eurotiomycetidae</taxon>
        <taxon>Onygenales</taxon>
        <taxon>Ajellomycetaceae</taxon>
        <taxon>Blastomyces</taxon>
    </lineage>
</organism>
<proteinExistence type="inferred from homology"/>
<name>A0A2B7WU68_9EURO</name>
<evidence type="ECO:0000256" key="1">
    <source>
        <dbReference type="ARBA" id="ARBA00004141"/>
    </source>
</evidence>
<sequence>MAIAENYVTEVQVATTGYVMISLASIVFLGRFGLRFWKSVGLQLEDLFVVLSWLSFLAMTILYLIVLPHLYSLTGFLSGEKPQYPEFVNDALFIKKIFFCTTLLLWVSLWSVKFSLLVLYRRLLSRLKTEIRLWWVVLVFTALNLIGCIISNLTSCESLSAWFSLTGCSSPKEVKAQLASLYYSFAVDVITDIMIMALPVKLLWSLQLPFIQKASLGALFSVGLICIAMATIRVVQIGTKAENNSTPSSSWLAFWGILEAGIAVIIGCLPALAIIYRKERATRRTYGRGYSSMEGNRNKNSIPLSTTSSGGNKPLVQRDDYHSTPAPTVSKNRDIGIAVTRQVDNLSPAAFLEILEIDLGHMPGALAFNWYTDEKLQG</sequence>
<dbReference type="InterPro" id="IPR052337">
    <property type="entry name" value="SAT4-like"/>
</dbReference>
<accession>A0A2B7WU68</accession>
<reference evidence="9 10" key="1">
    <citation type="submission" date="2017-10" db="EMBL/GenBank/DDBJ databases">
        <title>Comparative genomics in systemic dimorphic fungi from Ajellomycetaceae.</title>
        <authorList>
            <person name="Munoz J.F."/>
            <person name="Mcewen J.G."/>
            <person name="Clay O.K."/>
            <person name="Cuomo C.A."/>
        </authorList>
    </citation>
    <scope>NUCLEOTIDE SEQUENCE [LARGE SCALE GENOMIC DNA]</scope>
    <source>
        <strain evidence="9 10">UAMH130</strain>
    </source>
</reference>
<evidence type="ECO:0000256" key="5">
    <source>
        <dbReference type="ARBA" id="ARBA00038359"/>
    </source>
</evidence>
<keyword evidence="4 7" id="KW-0472">Membrane</keyword>
<comment type="similarity">
    <text evidence="5">Belongs to the SAT4 family.</text>
</comment>
<feature type="transmembrane region" description="Helical" evidence="7">
    <location>
        <begin position="15"/>
        <end position="34"/>
    </location>
</feature>
<evidence type="ECO:0000256" key="6">
    <source>
        <dbReference type="SAM" id="MobiDB-lite"/>
    </source>
</evidence>
<dbReference type="EMBL" id="PDNC01000090">
    <property type="protein sequence ID" value="PGH00140.1"/>
    <property type="molecule type" value="Genomic_DNA"/>
</dbReference>
<dbReference type="PANTHER" id="PTHR33048">
    <property type="entry name" value="PTH11-LIKE INTEGRAL MEMBRANE PROTEIN (AFU_ORTHOLOGUE AFUA_5G11245)"/>
    <property type="match status" value="1"/>
</dbReference>
<feature type="region of interest" description="Disordered" evidence="6">
    <location>
        <begin position="288"/>
        <end position="313"/>
    </location>
</feature>
<comment type="subcellular location">
    <subcellularLocation>
        <location evidence="1">Membrane</location>
        <topology evidence="1">Multi-pass membrane protein</topology>
    </subcellularLocation>
</comment>
<dbReference type="PANTHER" id="PTHR33048:SF162">
    <property type="entry name" value="SATRATOXIN BIOSYNTHESIS SC1 CLUSTER PROTEIN 4"/>
    <property type="match status" value="1"/>
</dbReference>
<keyword evidence="10" id="KW-1185">Reference proteome</keyword>
<feature type="transmembrane region" description="Helical" evidence="7">
    <location>
        <begin position="133"/>
        <end position="153"/>
    </location>
</feature>
<gene>
    <name evidence="9" type="ORF">GX51_05953</name>
</gene>
<dbReference type="AlphaFoldDB" id="A0A2B7WU68"/>
<dbReference type="STRING" id="2060905.A0A2B7WU68"/>
<evidence type="ECO:0000259" key="8">
    <source>
        <dbReference type="Pfam" id="PF20684"/>
    </source>
</evidence>
<feature type="transmembrane region" description="Helical" evidence="7">
    <location>
        <begin position="216"/>
        <end position="239"/>
    </location>
</feature>
<feature type="domain" description="Rhodopsin" evidence="8">
    <location>
        <begin position="31"/>
        <end position="277"/>
    </location>
</feature>
<feature type="transmembrane region" description="Helical" evidence="7">
    <location>
        <begin position="251"/>
        <end position="276"/>
    </location>
</feature>
<feature type="transmembrane region" description="Helical" evidence="7">
    <location>
        <begin position="91"/>
        <end position="112"/>
    </location>
</feature>
<evidence type="ECO:0000256" key="4">
    <source>
        <dbReference type="ARBA" id="ARBA00023136"/>
    </source>
</evidence>
<dbReference type="InterPro" id="IPR049326">
    <property type="entry name" value="Rhodopsin_dom_fungi"/>
</dbReference>
<dbReference type="Proteomes" id="UP000224080">
    <property type="component" value="Unassembled WGS sequence"/>
</dbReference>
<feature type="transmembrane region" description="Helical" evidence="7">
    <location>
        <begin position="181"/>
        <end position="204"/>
    </location>
</feature>
<dbReference type="GO" id="GO:0016020">
    <property type="term" value="C:membrane"/>
    <property type="evidence" value="ECO:0007669"/>
    <property type="project" value="UniProtKB-SubCell"/>
</dbReference>
<dbReference type="OrthoDB" id="444631at2759"/>
<feature type="compositionally biased region" description="Polar residues" evidence="6">
    <location>
        <begin position="293"/>
        <end position="311"/>
    </location>
</feature>
<evidence type="ECO:0000256" key="2">
    <source>
        <dbReference type="ARBA" id="ARBA00022692"/>
    </source>
</evidence>
<evidence type="ECO:0000313" key="9">
    <source>
        <dbReference type="EMBL" id="PGH00140.1"/>
    </source>
</evidence>
<feature type="transmembrane region" description="Helical" evidence="7">
    <location>
        <begin position="46"/>
        <end position="71"/>
    </location>
</feature>
<comment type="caution">
    <text evidence="9">The sequence shown here is derived from an EMBL/GenBank/DDBJ whole genome shotgun (WGS) entry which is preliminary data.</text>
</comment>
<keyword evidence="2 7" id="KW-0812">Transmembrane</keyword>
<dbReference type="Pfam" id="PF20684">
    <property type="entry name" value="Fung_rhodopsin"/>
    <property type="match status" value="1"/>
</dbReference>
<evidence type="ECO:0000313" key="10">
    <source>
        <dbReference type="Proteomes" id="UP000224080"/>
    </source>
</evidence>
<evidence type="ECO:0000256" key="7">
    <source>
        <dbReference type="SAM" id="Phobius"/>
    </source>
</evidence>
<protein>
    <recommendedName>
        <fullName evidence="8">Rhodopsin domain-containing protein</fullName>
    </recommendedName>
</protein>